<dbReference type="EMBL" id="CM007651">
    <property type="protein sequence ID" value="ONI27069.1"/>
    <property type="molecule type" value="Genomic_DNA"/>
</dbReference>
<keyword evidence="1" id="KW-0472">Membrane</keyword>
<accession>A0A251QTA3</accession>
<proteinExistence type="predicted"/>
<sequence length="103" mass="11816">MRLESSTSSEHGGAVLGRYCKCRKHVLIRTSWTYLNPERKLYVYGTQTIIPGLLRCIRIMEEELQLQRAEVKKIMFWFGSCLIVKIILGLSVLSKPITGTRNS</sequence>
<reference evidence="2 3" key="1">
    <citation type="journal article" date="2013" name="Nat. Genet.">
        <title>The high-quality draft genome of peach (Prunus persica) identifies unique patterns of genetic diversity, domestication and genome evolution.</title>
        <authorList>
            <consortium name="International Peach Genome Initiative"/>
            <person name="Verde I."/>
            <person name="Abbott A.G."/>
            <person name="Scalabrin S."/>
            <person name="Jung S."/>
            <person name="Shu S."/>
            <person name="Marroni F."/>
            <person name="Zhebentyayeva T."/>
            <person name="Dettori M.T."/>
            <person name="Grimwood J."/>
            <person name="Cattonaro F."/>
            <person name="Zuccolo A."/>
            <person name="Rossini L."/>
            <person name="Jenkins J."/>
            <person name="Vendramin E."/>
            <person name="Meisel L.A."/>
            <person name="Decroocq V."/>
            <person name="Sosinski B."/>
            <person name="Prochnik S."/>
            <person name="Mitros T."/>
            <person name="Policriti A."/>
            <person name="Cipriani G."/>
            <person name="Dondini L."/>
            <person name="Ficklin S."/>
            <person name="Goodstein D.M."/>
            <person name="Xuan P."/>
            <person name="Del Fabbro C."/>
            <person name="Aramini V."/>
            <person name="Copetti D."/>
            <person name="Gonzalez S."/>
            <person name="Horner D.S."/>
            <person name="Falchi R."/>
            <person name="Lucas S."/>
            <person name="Mica E."/>
            <person name="Maldonado J."/>
            <person name="Lazzari B."/>
            <person name="Bielenberg D."/>
            <person name="Pirona R."/>
            <person name="Miculan M."/>
            <person name="Barakat A."/>
            <person name="Testolin R."/>
            <person name="Stella A."/>
            <person name="Tartarini S."/>
            <person name="Tonutti P."/>
            <person name="Arus P."/>
            <person name="Orellana A."/>
            <person name="Wells C."/>
            <person name="Main D."/>
            <person name="Vizzotto G."/>
            <person name="Silva H."/>
            <person name="Salamini F."/>
            <person name="Schmutz J."/>
            <person name="Morgante M."/>
            <person name="Rokhsar D.S."/>
        </authorList>
    </citation>
    <scope>NUCLEOTIDE SEQUENCE [LARGE SCALE GENOMIC DNA]</scope>
    <source>
        <strain evidence="3">cv. Nemared</strain>
    </source>
</reference>
<organism evidence="2 3">
    <name type="scientific">Prunus persica</name>
    <name type="common">Peach</name>
    <name type="synonym">Amygdalus persica</name>
    <dbReference type="NCBI Taxonomy" id="3760"/>
    <lineage>
        <taxon>Eukaryota</taxon>
        <taxon>Viridiplantae</taxon>
        <taxon>Streptophyta</taxon>
        <taxon>Embryophyta</taxon>
        <taxon>Tracheophyta</taxon>
        <taxon>Spermatophyta</taxon>
        <taxon>Magnoliopsida</taxon>
        <taxon>eudicotyledons</taxon>
        <taxon>Gunneridae</taxon>
        <taxon>Pentapetalae</taxon>
        <taxon>rosids</taxon>
        <taxon>fabids</taxon>
        <taxon>Rosales</taxon>
        <taxon>Rosaceae</taxon>
        <taxon>Amygdaloideae</taxon>
        <taxon>Amygdaleae</taxon>
        <taxon>Prunus</taxon>
    </lineage>
</organism>
<dbReference type="AlphaFoldDB" id="A0A251QTA3"/>
<name>A0A251QTA3_PRUPE</name>
<dbReference type="Gramene" id="ONI27069">
    <property type="protein sequence ID" value="ONI27069"/>
    <property type="gene ID" value="PRUPE_1G065900"/>
</dbReference>
<evidence type="ECO:0000313" key="2">
    <source>
        <dbReference type="EMBL" id="ONI27069.1"/>
    </source>
</evidence>
<protein>
    <submittedName>
        <fullName evidence="2">Uncharacterized protein</fullName>
    </submittedName>
</protein>
<keyword evidence="1" id="KW-1133">Transmembrane helix</keyword>
<keyword evidence="3" id="KW-1185">Reference proteome</keyword>
<feature type="transmembrane region" description="Helical" evidence="1">
    <location>
        <begin position="74"/>
        <end position="93"/>
    </location>
</feature>
<keyword evidence="1" id="KW-0812">Transmembrane</keyword>
<gene>
    <name evidence="2" type="ORF">PRUPE_1G065900</name>
</gene>
<evidence type="ECO:0000313" key="3">
    <source>
        <dbReference type="Proteomes" id="UP000006882"/>
    </source>
</evidence>
<dbReference type="Proteomes" id="UP000006882">
    <property type="component" value="Chromosome G1"/>
</dbReference>
<evidence type="ECO:0000256" key="1">
    <source>
        <dbReference type="SAM" id="Phobius"/>
    </source>
</evidence>